<dbReference type="PANTHER" id="PTHR34807:SF3">
    <property type="entry name" value="OS08G0270800 PROTEIN"/>
    <property type="match status" value="1"/>
</dbReference>
<dbReference type="OrthoDB" id="993453at2759"/>
<dbReference type="AlphaFoldDB" id="A0A9Q0R1F7"/>
<protein>
    <submittedName>
        <fullName evidence="2">Uncharacterized protein</fullName>
    </submittedName>
</protein>
<proteinExistence type="predicted"/>
<keyword evidence="3" id="KW-1185">Reference proteome</keyword>
<dbReference type="EMBL" id="JAMYWD010000002">
    <property type="protein sequence ID" value="KAJ4979843.1"/>
    <property type="molecule type" value="Genomic_DNA"/>
</dbReference>
<sequence>MVISRTLTSRSCKQKRLEAKIQTSNSRILKSEVKHLGRKKKVPLPNQSVFELNQVSTGEDDEEFQVLEPVRMETKPKNQLVSMGGGEEQLNDLNLPVCRDIGNGSSQPRKRKITWSDQVSLRG</sequence>
<accession>A0A9Q0R1F7</accession>
<comment type="caution">
    <text evidence="2">The sequence shown here is derived from an EMBL/GenBank/DDBJ whole genome shotgun (WGS) entry which is preliminary data.</text>
</comment>
<gene>
    <name evidence="2" type="ORF">NE237_010623</name>
</gene>
<feature type="region of interest" description="Disordered" evidence="1">
    <location>
        <begin position="99"/>
        <end position="123"/>
    </location>
</feature>
<evidence type="ECO:0000313" key="3">
    <source>
        <dbReference type="Proteomes" id="UP001141806"/>
    </source>
</evidence>
<dbReference type="Proteomes" id="UP001141806">
    <property type="component" value="Unassembled WGS sequence"/>
</dbReference>
<evidence type="ECO:0000313" key="2">
    <source>
        <dbReference type="EMBL" id="KAJ4979843.1"/>
    </source>
</evidence>
<organism evidence="2 3">
    <name type="scientific">Protea cynaroides</name>
    <dbReference type="NCBI Taxonomy" id="273540"/>
    <lineage>
        <taxon>Eukaryota</taxon>
        <taxon>Viridiplantae</taxon>
        <taxon>Streptophyta</taxon>
        <taxon>Embryophyta</taxon>
        <taxon>Tracheophyta</taxon>
        <taxon>Spermatophyta</taxon>
        <taxon>Magnoliopsida</taxon>
        <taxon>Proteales</taxon>
        <taxon>Proteaceae</taxon>
        <taxon>Protea</taxon>
    </lineage>
</organism>
<name>A0A9Q0R1F7_9MAGN</name>
<dbReference type="PANTHER" id="PTHR34807">
    <property type="entry name" value="OS08G0270800 PROTEIN"/>
    <property type="match status" value="1"/>
</dbReference>
<reference evidence="2" key="1">
    <citation type="journal article" date="2023" name="Plant J.">
        <title>The genome of the king protea, Protea cynaroides.</title>
        <authorList>
            <person name="Chang J."/>
            <person name="Duong T.A."/>
            <person name="Schoeman C."/>
            <person name="Ma X."/>
            <person name="Roodt D."/>
            <person name="Barker N."/>
            <person name="Li Z."/>
            <person name="Van de Peer Y."/>
            <person name="Mizrachi E."/>
        </authorList>
    </citation>
    <scope>NUCLEOTIDE SEQUENCE</scope>
    <source>
        <tissue evidence="2">Young leaves</tissue>
    </source>
</reference>
<evidence type="ECO:0000256" key="1">
    <source>
        <dbReference type="SAM" id="MobiDB-lite"/>
    </source>
</evidence>